<accession>A0ABD2AI79</accession>
<evidence type="ECO:0000313" key="1">
    <source>
        <dbReference type="EMBL" id="KAL2720007.1"/>
    </source>
</evidence>
<sequence length="124" mass="14187">MGRIVVNFIKRRGKISHPLARKHGYIRGRHDINFARERHSFGGFRTSNTQVSATREIVATIKTGETISSFSHDIFGIRKLYKICDKLLISDLFIPRLLKSNIQVDRCYSIALALASRCFHTPDN</sequence>
<comment type="caution">
    <text evidence="1">The sequence shown here is derived from an EMBL/GenBank/DDBJ whole genome shotgun (WGS) entry which is preliminary data.</text>
</comment>
<gene>
    <name evidence="1" type="ORF">V1477_021154</name>
</gene>
<reference evidence="1 2" key="1">
    <citation type="journal article" date="2024" name="Ann. Entomol. Soc. Am.">
        <title>Genomic analyses of the southern and eastern yellowjacket wasps (Hymenoptera: Vespidae) reveal evolutionary signatures of social life.</title>
        <authorList>
            <person name="Catto M.A."/>
            <person name="Caine P.B."/>
            <person name="Orr S.E."/>
            <person name="Hunt B.G."/>
            <person name="Goodisman M.A.D."/>
        </authorList>
    </citation>
    <scope>NUCLEOTIDE SEQUENCE [LARGE SCALE GENOMIC DNA]</scope>
    <source>
        <strain evidence="1">232</strain>
        <tissue evidence="1">Head and thorax</tissue>
    </source>
</reference>
<organism evidence="1 2">
    <name type="scientific">Vespula maculifrons</name>
    <name type="common">Eastern yellow jacket</name>
    <name type="synonym">Wasp</name>
    <dbReference type="NCBI Taxonomy" id="7453"/>
    <lineage>
        <taxon>Eukaryota</taxon>
        <taxon>Metazoa</taxon>
        <taxon>Ecdysozoa</taxon>
        <taxon>Arthropoda</taxon>
        <taxon>Hexapoda</taxon>
        <taxon>Insecta</taxon>
        <taxon>Pterygota</taxon>
        <taxon>Neoptera</taxon>
        <taxon>Endopterygota</taxon>
        <taxon>Hymenoptera</taxon>
        <taxon>Apocrita</taxon>
        <taxon>Aculeata</taxon>
        <taxon>Vespoidea</taxon>
        <taxon>Vespidae</taxon>
        <taxon>Vespinae</taxon>
        <taxon>Vespula</taxon>
    </lineage>
</organism>
<proteinExistence type="predicted"/>
<dbReference type="AlphaFoldDB" id="A0ABD2AI79"/>
<dbReference type="Proteomes" id="UP001607303">
    <property type="component" value="Unassembled WGS sequence"/>
</dbReference>
<protein>
    <submittedName>
        <fullName evidence="1">Uncharacterized protein</fullName>
    </submittedName>
</protein>
<dbReference type="EMBL" id="JAYRBN010000117">
    <property type="protein sequence ID" value="KAL2720007.1"/>
    <property type="molecule type" value="Genomic_DNA"/>
</dbReference>
<evidence type="ECO:0000313" key="2">
    <source>
        <dbReference type="Proteomes" id="UP001607303"/>
    </source>
</evidence>
<keyword evidence="2" id="KW-1185">Reference proteome</keyword>
<name>A0ABD2AI79_VESMC</name>